<name>A0A845MKG0_9PROT</name>
<proteinExistence type="predicted"/>
<evidence type="ECO:0000313" key="3">
    <source>
        <dbReference type="Proteomes" id="UP000445696"/>
    </source>
</evidence>
<dbReference type="EMBL" id="WTVA01000015">
    <property type="protein sequence ID" value="MZR24115.1"/>
    <property type="molecule type" value="Genomic_DNA"/>
</dbReference>
<evidence type="ECO:0008006" key="4">
    <source>
        <dbReference type="Google" id="ProtNLM"/>
    </source>
</evidence>
<feature type="chain" id="PRO_5032610869" description="Twin-arginine translocation signal domain-containing protein" evidence="1">
    <location>
        <begin position="35"/>
        <end position="199"/>
    </location>
</feature>
<dbReference type="InterPro" id="IPR006311">
    <property type="entry name" value="TAT_signal"/>
</dbReference>
<evidence type="ECO:0000313" key="2">
    <source>
        <dbReference type="EMBL" id="MZR24115.1"/>
    </source>
</evidence>
<comment type="caution">
    <text evidence="2">The sequence shown here is derived from an EMBL/GenBank/DDBJ whole genome shotgun (WGS) entry which is preliminary data.</text>
</comment>
<organism evidence="2 3">
    <name type="scientific">Sneathiella chungangensis</name>
    <dbReference type="NCBI Taxonomy" id="1418234"/>
    <lineage>
        <taxon>Bacteria</taxon>
        <taxon>Pseudomonadati</taxon>
        <taxon>Pseudomonadota</taxon>
        <taxon>Alphaproteobacteria</taxon>
        <taxon>Sneathiellales</taxon>
        <taxon>Sneathiellaceae</taxon>
        <taxon>Sneathiella</taxon>
    </lineage>
</organism>
<dbReference type="PROSITE" id="PS51318">
    <property type="entry name" value="TAT"/>
    <property type="match status" value="1"/>
</dbReference>
<protein>
    <recommendedName>
        <fullName evidence="4">Twin-arginine translocation signal domain-containing protein</fullName>
    </recommendedName>
</protein>
<keyword evidence="1" id="KW-0732">Signal</keyword>
<sequence>MANLYIDSKSPKFDRRSALKGAAALSLAAVPAFADTDPSLQLWAKYEAQQSIEIEALNRLEEAAASLPRVEYKFRYGVVDSHEALQDVRTAWEKFNSARGIQADLKTEFAAYHKGLDKVLAGRRQAEARLNISGLAATYEAEAAKGKALLIEYLDTDPTTAEGLARRVEELFCLGEDFQPSERCADLVSRLPALVRRAA</sequence>
<accession>A0A845MKG0</accession>
<dbReference type="AlphaFoldDB" id="A0A845MKG0"/>
<gene>
    <name evidence="2" type="ORF">GQF03_17410</name>
</gene>
<reference evidence="2 3" key="1">
    <citation type="journal article" date="2014" name="Int. J. Syst. Evol. Microbiol.">
        <title>Sneathiella chungangensis sp. nov., isolated from a marine sand, and emended description of the genus Sneathiella.</title>
        <authorList>
            <person name="Siamphan C."/>
            <person name="Kim H."/>
            <person name="Lee J.S."/>
            <person name="Kim W."/>
        </authorList>
    </citation>
    <scope>NUCLEOTIDE SEQUENCE [LARGE SCALE GENOMIC DNA]</scope>
    <source>
        <strain evidence="2 3">KCTC 32476</strain>
    </source>
</reference>
<dbReference type="Proteomes" id="UP000445696">
    <property type="component" value="Unassembled WGS sequence"/>
</dbReference>
<feature type="signal peptide" evidence="1">
    <location>
        <begin position="1"/>
        <end position="34"/>
    </location>
</feature>
<evidence type="ECO:0000256" key="1">
    <source>
        <dbReference type="SAM" id="SignalP"/>
    </source>
</evidence>
<dbReference type="RefSeq" id="WP_161340573.1">
    <property type="nucleotide sequence ID" value="NZ_JBHSDG010000003.1"/>
</dbReference>
<keyword evidence="3" id="KW-1185">Reference proteome</keyword>